<dbReference type="RefSeq" id="WP_046107549.1">
    <property type="nucleotide sequence ID" value="NZ_JZEX01000057.1"/>
</dbReference>
<protein>
    <recommendedName>
        <fullName evidence="3">Host attachment protein</fullName>
    </recommendedName>
</protein>
<gene>
    <name evidence="1" type="ORF">VE25_05275</name>
</gene>
<evidence type="ECO:0008006" key="3">
    <source>
        <dbReference type="Google" id="ProtNLM"/>
    </source>
</evidence>
<dbReference type="EMBL" id="JZEX01000057">
    <property type="protein sequence ID" value="KKB12850.1"/>
    <property type="molecule type" value="Genomic_DNA"/>
</dbReference>
<keyword evidence="2" id="KW-1185">Reference proteome</keyword>
<dbReference type="PATRIC" id="fig|443610.3.peg.3608"/>
<dbReference type="Proteomes" id="UP000033632">
    <property type="component" value="Unassembled WGS sequence"/>
</dbReference>
<sequence>MKKTITWILIADGSQARVLENTGPGKGLKQVRGLDFSIPAMQAKDIMADRPGRAFSSVGTGRSAMEPKTDPVEHREAEFCKSMAEMLDKSLQKGAFDRLVIAAAPITLGNIRKALSPQLKKSVMAELDKDLTNIPTAALDKHLDGIIAV</sequence>
<proteinExistence type="predicted"/>
<name>A0A0F5FW96_9HYPH</name>
<organism evidence="1 2">
    <name type="scientific">Devosia geojensis</name>
    <dbReference type="NCBI Taxonomy" id="443610"/>
    <lineage>
        <taxon>Bacteria</taxon>
        <taxon>Pseudomonadati</taxon>
        <taxon>Pseudomonadota</taxon>
        <taxon>Alphaproteobacteria</taxon>
        <taxon>Hyphomicrobiales</taxon>
        <taxon>Devosiaceae</taxon>
        <taxon>Devosia</taxon>
    </lineage>
</organism>
<dbReference type="InterPro" id="IPR019291">
    <property type="entry name" value="Host_attachment_protein"/>
</dbReference>
<evidence type="ECO:0000313" key="2">
    <source>
        <dbReference type="Proteomes" id="UP000033632"/>
    </source>
</evidence>
<dbReference type="OrthoDB" id="9812459at2"/>
<comment type="caution">
    <text evidence="1">The sequence shown here is derived from an EMBL/GenBank/DDBJ whole genome shotgun (WGS) entry which is preliminary data.</text>
</comment>
<dbReference type="AlphaFoldDB" id="A0A0F5FW96"/>
<evidence type="ECO:0000313" key="1">
    <source>
        <dbReference type="EMBL" id="KKB12850.1"/>
    </source>
</evidence>
<accession>A0A0F5FW96</accession>
<dbReference type="Pfam" id="PF10116">
    <property type="entry name" value="Host_attach"/>
    <property type="match status" value="1"/>
</dbReference>
<reference evidence="1 2" key="1">
    <citation type="submission" date="2015-03" db="EMBL/GenBank/DDBJ databases">
        <authorList>
            <person name="Hassan Y.I."/>
            <person name="Lepp D."/>
            <person name="Li X.-Z."/>
            <person name="Zhou T."/>
        </authorList>
    </citation>
    <scope>NUCLEOTIDE SEQUENCE [LARGE SCALE GENOMIC DNA]</scope>
    <source>
        <strain evidence="1 2">BD-c194</strain>
    </source>
</reference>